<accession>A0A063YJQ8</accession>
<dbReference type="RefSeq" id="WP_036442966.1">
    <property type="nucleotide sequence ID" value="NZ_CP101127.1"/>
</dbReference>
<organism evidence="1 2">
    <name type="scientific">Metamycoplasma hyosynoviae</name>
    <dbReference type="NCBI Taxonomy" id="29559"/>
    <lineage>
        <taxon>Bacteria</taxon>
        <taxon>Bacillati</taxon>
        <taxon>Mycoplasmatota</taxon>
        <taxon>Mycoplasmoidales</taxon>
        <taxon>Metamycoplasmataceae</taxon>
        <taxon>Metamycoplasma</taxon>
    </lineage>
</organism>
<reference evidence="1" key="1">
    <citation type="submission" date="2022-07" db="EMBL/GenBank/DDBJ databases">
        <title>Complete genome of Mycoplasma hyosynoviae B1.</title>
        <authorList>
            <person name="Spergser J."/>
        </authorList>
    </citation>
    <scope>NUCLEOTIDE SEQUENCE</scope>
    <source>
        <strain evidence="1">B1</strain>
    </source>
</reference>
<dbReference type="EMBL" id="CP101127">
    <property type="protein sequence ID" value="UTO25798.1"/>
    <property type="molecule type" value="Genomic_DNA"/>
</dbReference>
<proteinExistence type="predicted"/>
<dbReference type="GeneID" id="75105428"/>
<dbReference type="STRING" id="29559.NPL3_03400"/>
<evidence type="ECO:0000313" key="1">
    <source>
        <dbReference type="EMBL" id="UTO25798.1"/>
    </source>
</evidence>
<gene>
    <name evidence="1" type="ORF">NMG93_02905</name>
</gene>
<protein>
    <submittedName>
        <fullName evidence="1">Uncharacterized protein</fullName>
    </submittedName>
</protein>
<dbReference type="AlphaFoldDB" id="A0A063YJQ8"/>
<name>A0A063YJQ8_9BACT</name>
<dbReference type="Proteomes" id="UP001059349">
    <property type="component" value="Chromosome"/>
</dbReference>
<sequence length="149" mass="17298">MDNNQLMMQNQQEDIKKNKWNIFFIVFFALLSFWIFYSYFPILVIAFKTLIFAMLVVASFGLILIIDENFDKNYEKYFTYQSIGWLYISAIIVAIIIIAFAISAICYYSLSKKIKRPTKITCLTLGSIYLTLELIALCANIVILATLPR</sequence>
<evidence type="ECO:0000313" key="2">
    <source>
        <dbReference type="Proteomes" id="UP001059349"/>
    </source>
</evidence>